<sequence length="134" mass="14334">MQETLSALWQLTPLRIGIRLVNVALNTISAQELLTALIHTELVAGLVAIAWLVPWERLALPAFRRLHAKAAKPVLYSGATPLASAPTPSKGGSDLRRAAVPTAAPAVARRSRARPTAIAAFRSKYHLEANTLAT</sequence>
<evidence type="ECO:0000313" key="3">
    <source>
        <dbReference type="EMBL" id="KAB2342139.1"/>
    </source>
</evidence>
<dbReference type="AlphaFoldDB" id="A0A6H9YND4"/>
<dbReference type="RefSeq" id="WP_151567562.1">
    <property type="nucleotide sequence ID" value="NZ_WBMT01000023.1"/>
</dbReference>
<name>A0A6H9YND4_9ACTN</name>
<feature type="transmembrane region" description="Helical" evidence="2">
    <location>
        <begin position="33"/>
        <end position="55"/>
    </location>
</feature>
<feature type="region of interest" description="Disordered" evidence="1">
    <location>
        <begin position="79"/>
        <end position="108"/>
    </location>
</feature>
<keyword evidence="2" id="KW-0812">Transmembrane</keyword>
<protein>
    <submittedName>
        <fullName evidence="3">Uncharacterized protein</fullName>
    </submittedName>
</protein>
<keyword evidence="2" id="KW-1133">Transmembrane helix</keyword>
<proteinExistence type="predicted"/>
<evidence type="ECO:0000313" key="4">
    <source>
        <dbReference type="Proteomes" id="UP000468735"/>
    </source>
</evidence>
<organism evidence="3 4">
    <name type="scientific">Actinomadura rudentiformis</name>
    <dbReference type="NCBI Taxonomy" id="359158"/>
    <lineage>
        <taxon>Bacteria</taxon>
        <taxon>Bacillati</taxon>
        <taxon>Actinomycetota</taxon>
        <taxon>Actinomycetes</taxon>
        <taxon>Streptosporangiales</taxon>
        <taxon>Thermomonosporaceae</taxon>
        <taxon>Actinomadura</taxon>
    </lineage>
</organism>
<feature type="compositionally biased region" description="Low complexity" evidence="1">
    <location>
        <begin position="98"/>
        <end position="108"/>
    </location>
</feature>
<evidence type="ECO:0000256" key="2">
    <source>
        <dbReference type="SAM" id="Phobius"/>
    </source>
</evidence>
<keyword evidence="2" id="KW-0472">Membrane</keyword>
<reference evidence="3 4" key="1">
    <citation type="submission" date="2019-09" db="EMBL/GenBank/DDBJ databases">
        <title>Actinomadura physcomitrii sp. nov., a novel actinomycete isolated from moss [Physcomitrium sphaericum (Ludw) Fuernr].</title>
        <authorList>
            <person name="Zhuang X."/>
            <person name="Liu C."/>
        </authorList>
    </citation>
    <scope>NUCLEOTIDE SEQUENCE [LARGE SCALE GENOMIC DNA]</scope>
    <source>
        <strain evidence="3 4">HMC1</strain>
    </source>
</reference>
<dbReference type="EMBL" id="WBMT01000023">
    <property type="protein sequence ID" value="KAB2342139.1"/>
    <property type="molecule type" value="Genomic_DNA"/>
</dbReference>
<dbReference type="Proteomes" id="UP000468735">
    <property type="component" value="Unassembled WGS sequence"/>
</dbReference>
<accession>A0A6H9YND4</accession>
<gene>
    <name evidence="3" type="ORF">F8566_39435</name>
</gene>
<comment type="caution">
    <text evidence="3">The sequence shown here is derived from an EMBL/GenBank/DDBJ whole genome shotgun (WGS) entry which is preliminary data.</text>
</comment>
<keyword evidence="4" id="KW-1185">Reference proteome</keyword>
<evidence type="ECO:0000256" key="1">
    <source>
        <dbReference type="SAM" id="MobiDB-lite"/>
    </source>
</evidence>